<feature type="domain" description="Phosphatidic acid phosphatase type 2/haloperoxidase" evidence="6">
    <location>
        <begin position="129"/>
        <end position="257"/>
    </location>
</feature>
<dbReference type="Pfam" id="PF14378">
    <property type="entry name" value="PAP2_3"/>
    <property type="match status" value="1"/>
</dbReference>
<organism evidence="7 8">
    <name type="scientific">Natronobacterium gregoryi</name>
    <dbReference type="NCBI Taxonomy" id="44930"/>
    <lineage>
        <taxon>Archaea</taxon>
        <taxon>Methanobacteriati</taxon>
        <taxon>Methanobacteriota</taxon>
        <taxon>Stenosarchaea group</taxon>
        <taxon>Halobacteria</taxon>
        <taxon>Halobacteriales</taxon>
        <taxon>Natrialbaceae</taxon>
        <taxon>Natronobacterium</taxon>
    </lineage>
</organism>
<dbReference type="PANTHER" id="PTHR31310:SF7">
    <property type="entry name" value="PA-PHOSPHATASE RELATED-FAMILY PROTEIN DDB_G0268928"/>
    <property type="match status" value="1"/>
</dbReference>
<dbReference type="AlphaFoldDB" id="A0A1I3RVY9"/>
<dbReference type="GeneID" id="14207783"/>
<protein>
    <submittedName>
        <fullName evidence="7">PAP2 superfamily protein</fullName>
    </submittedName>
</protein>
<name>A0A1I3RVY9_9EURY</name>
<dbReference type="RefSeq" id="WP_005576097.1">
    <property type="nucleotide sequence ID" value="NZ_FORO01000035.1"/>
</dbReference>
<dbReference type="SMART" id="SM00014">
    <property type="entry name" value="acidPPc"/>
    <property type="match status" value="1"/>
</dbReference>
<dbReference type="OrthoDB" id="329477at2157"/>
<comment type="subcellular location">
    <subcellularLocation>
        <location evidence="1">Membrane</location>
        <topology evidence="1">Multi-pass membrane protein</topology>
    </subcellularLocation>
</comment>
<dbReference type="GO" id="GO:0016020">
    <property type="term" value="C:membrane"/>
    <property type="evidence" value="ECO:0007669"/>
    <property type="project" value="UniProtKB-SubCell"/>
</dbReference>
<evidence type="ECO:0000256" key="5">
    <source>
        <dbReference type="SAM" id="Phobius"/>
    </source>
</evidence>
<proteinExistence type="predicted"/>
<evidence type="ECO:0000256" key="3">
    <source>
        <dbReference type="ARBA" id="ARBA00022989"/>
    </source>
</evidence>
<dbReference type="OMA" id="IHWGIDV"/>
<dbReference type="InterPro" id="IPR036938">
    <property type="entry name" value="PAP2/HPO_sf"/>
</dbReference>
<keyword evidence="3 5" id="KW-1133">Transmembrane helix</keyword>
<dbReference type="Proteomes" id="UP000182829">
    <property type="component" value="Unassembled WGS sequence"/>
</dbReference>
<accession>A0A1I3RVY9</accession>
<feature type="transmembrane region" description="Helical" evidence="5">
    <location>
        <begin position="45"/>
        <end position="61"/>
    </location>
</feature>
<dbReference type="InterPro" id="IPR000326">
    <property type="entry name" value="PAP2/HPO"/>
</dbReference>
<feature type="transmembrane region" description="Helical" evidence="5">
    <location>
        <begin position="242"/>
        <end position="260"/>
    </location>
</feature>
<dbReference type="EMBL" id="FORO01000035">
    <property type="protein sequence ID" value="SFJ50744.1"/>
    <property type="molecule type" value="Genomic_DNA"/>
</dbReference>
<evidence type="ECO:0000256" key="4">
    <source>
        <dbReference type="ARBA" id="ARBA00023136"/>
    </source>
</evidence>
<evidence type="ECO:0000259" key="6">
    <source>
        <dbReference type="SMART" id="SM00014"/>
    </source>
</evidence>
<evidence type="ECO:0000313" key="7">
    <source>
        <dbReference type="EMBL" id="SFJ50744.1"/>
    </source>
</evidence>
<feature type="transmembrane region" description="Helical" evidence="5">
    <location>
        <begin position="135"/>
        <end position="155"/>
    </location>
</feature>
<dbReference type="InterPro" id="IPR052185">
    <property type="entry name" value="IPC_Synthase-Related"/>
</dbReference>
<evidence type="ECO:0000313" key="8">
    <source>
        <dbReference type="Proteomes" id="UP000182829"/>
    </source>
</evidence>
<sequence length="266" mass="29475">MLTDVLIRVVAVVGILLPVAVATFVGRRRLATLQMEWRSRFRESGPLLVVLLVVLGINRVMRQEGPTISDAIGIQLTWLFYELEGEFVLVFQSVASPELTAYFSAIYVYGYAFLLIFPGIAYFALSNTIYFRQLLAAYSLNYTIGLVFYLVVIALGPRNVMPDLLAGTMVYDASPEYHHFTRQLNSSTNVFPSLHTSLSVTVAIFAYRTREQYPRWTPVAVVIALSVVISTMYLGFHWVIDVVAGIALAAGCVALSMALVDSRNAG</sequence>
<keyword evidence="4 5" id="KW-0472">Membrane</keyword>
<feature type="transmembrane region" description="Helical" evidence="5">
    <location>
        <begin position="219"/>
        <end position="236"/>
    </location>
</feature>
<evidence type="ECO:0000256" key="1">
    <source>
        <dbReference type="ARBA" id="ARBA00004141"/>
    </source>
</evidence>
<dbReference type="PANTHER" id="PTHR31310">
    <property type="match status" value="1"/>
</dbReference>
<dbReference type="Gene3D" id="1.20.144.10">
    <property type="entry name" value="Phosphatidic acid phosphatase type 2/haloperoxidase"/>
    <property type="match status" value="1"/>
</dbReference>
<feature type="transmembrane region" description="Helical" evidence="5">
    <location>
        <begin position="6"/>
        <end position="25"/>
    </location>
</feature>
<feature type="transmembrane region" description="Helical" evidence="5">
    <location>
        <begin position="190"/>
        <end position="207"/>
    </location>
</feature>
<evidence type="ECO:0000256" key="2">
    <source>
        <dbReference type="ARBA" id="ARBA00022692"/>
    </source>
</evidence>
<dbReference type="CDD" id="cd03386">
    <property type="entry name" value="PAP2_Aur1_like"/>
    <property type="match status" value="1"/>
</dbReference>
<dbReference type="InterPro" id="IPR026841">
    <property type="entry name" value="Aur1/Ipt1"/>
</dbReference>
<gene>
    <name evidence="7" type="ORF">SAMN05443661_13522</name>
</gene>
<dbReference type="SUPFAM" id="SSF48317">
    <property type="entry name" value="Acid phosphatase/Vanadium-dependent haloperoxidase"/>
    <property type="match status" value="1"/>
</dbReference>
<feature type="transmembrane region" description="Helical" evidence="5">
    <location>
        <begin position="101"/>
        <end position="123"/>
    </location>
</feature>
<keyword evidence="2 5" id="KW-0812">Transmembrane</keyword>
<reference evidence="7 8" key="1">
    <citation type="submission" date="2016-10" db="EMBL/GenBank/DDBJ databases">
        <authorList>
            <person name="de Groot N.N."/>
        </authorList>
    </citation>
    <scope>NUCLEOTIDE SEQUENCE [LARGE SCALE GENOMIC DNA]</scope>
    <source>
        <strain evidence="7 8">SP2</strain>
    </source>
</reference>